<feature type="domain" description="J" evidence="2">
    <location>
        <begin position="36"/>
        <end position="97"/>
    </location>
</feature>
<sequence length="178" mass="20245">MKCLLLFVALAMAIPEDLNSTLMAIRRLHEKTGYSTFYEVFGVPESTSIDAIKKLYQRMMKRPTPIPGIEKREDAVALLTEAYNILKNKKSTYDFILANPYLYVGSKENFRNNLYVIIISIIVGLLALDLTYFGVRYLVFMARPRKTPSKKGVKSSKESVPSTITVNVLRSIKSLIKR</sequence>
<dbReference type="AlphaFoldDB" id="M1KKG8"/>
<organism evidence="3">
    <name type="scientific">Encephalitozoon cuniculi</name>
    <name type="common">Microsporidian parasite</name>
    <dbReference type="NCBI Taxonomy" id="6035"/>
    <lineage>
        <taxon>Eukaryota</taxon>
        <taxon>Fungi</taxon>
        <taxon>Fungi incertae sedis</taxon>
        <taxon>Microsporidia</taxon>
        <taxon>Unikaryonidae</taxon>
        <taxon>Encephalitozoon</taxon>
    </lineage>
</organism>
<evidence type="ECO:0000259" key="2">
    <source>
        <dbReference type="PROSITE" id="PS50076"/>
    </source>
</evidence>
<dbReference type="Gene3D" id="1.10.287.110">
    <property type="entry name" value="DnaJ domain"/>
    <property type="match status" value="1"/>
</dbReference>
<keyword evidence="1" id="KW-0812">Transmembrane</keyword>
<dbReference type="VEuPathDB" id="MicrosporidiaDB:AEWQ_061310"/>
<accession>M1KKG8</accession>
<evidence type="ECO:0000313" key="3">
    <source>
        <dbReference type="EMBL" id="AGE95751.1"/>
    </source>
</evidence>
<dbReference type="InterPro" id="IPR001623">
    <property type="entry name" value="DnaJ_domain"/>
</dbReference>
<dbReference type="PROSITE" id="PS50076">
    <property type="entry name" value="DNAJ_2"/>
    <property type="match status" value="1"/>
</dbReference>
<feature type="transmembrane region" description="Helical" evidence="1">
    <location>
        <begin position="114"/>
        <end position="139"/>
    </location>
</feature>
<gene>
    <name evidence="3" type="ORF">ECU06_1340</name>
</gene>
<dbReference type="VEuPathDB" id="MicrosporidiaDB:AEWR_061320"/>
<dbReference type="SUPFAM" id="SSF46565">
    <property type="entry name" value="Chaperone J-domain"/>
    <property type="match status" value="1"/>
</dbReference>
<dbReference type="EMBL" id="KC513609">
    <property type="protein sequence ID" value="AGE95751.1"/>
    <property type="molecule type" value="Genomic_DNA"/>
</dbReference>
<dbReference type="VEuPathDB" id="MicrosporidiaDB:AEWD_061340"/>
<dbReference type="VEuPathDB" id="MicrosporidiaDB:M970_061320"/>
<protein>
    <recommendedName>
        <fullName evidence="2">J domain-containing protein</fullName>
    </recommendedName>
</protein>
<keyword evidence="1" id="KW-1133">Transmembrane helix</keyword>
<keyword evidence="1" id="KW-0472">Membrane</keyword>
<proteinExistence type="predicted"/>
<reference evidence="3" key="1">
    <citation type="journal article" date="2013" name="Eukaryot. Cell">
        <title>Extremely Reduced Levels of Heterozygosity in the Vertebrate Pathogen Encephalitozoon cuniculi.</title>
        <authorList>
            <person name="Selman M."/>
            <person name="Sak B."/>
            <person name="Kvac M."/>
            <person name="Farinelli L."/>
            <person name="Weiss L.M."/>
            <person name="Corradi N."/>
        </authorList>
    </citation>
    <scope>NUCLEOTIDE SEQUENCE</scope>
</reference>
<evidence type="ECO:0000256" key="1">
    <source>
        <dbReference type="SAM" id="Phobius"/>
    </source>
</evidence>
<dbReference type="InterPro" id="IPR036869">
    <property type="entry name" value="J_dom_sf"/>
</dbReference>
<dbReference type="VEuPathDB" id="MicrosporidiaDB:ECU06_1340"/>
<dbReference type="CDD" id="cd06257">
    <property type="entry name" value="DnaJ"/>
    <property type="match status" value="1"/>
</dbReference>
<name>M1KKG8_ENCCN</name>